<dbReference type="GO" id="GO:0005198">
    <property type="term" value="F:structural molecule activity"/>
    <property type="evidence" value="ECO:0007669"/>
    <property type="project" value="InterPro"/>
</dbReference>
<dbReference type="EMBL" id="UOFI01000040">
    <property type="protein sequence ID" value="VAW63273.1"/>
    <property type="molecule type" value="Genomic_DNA"/>
</dbReference>
<accession>A0A3B0XG71</accession>
<proteinExistence type="predicted"/>
<organism evidence="1">
    <name type="scientific">hydrothermal vent metagenome</name>
    <dbReference type="NCBI Taxonomy" id="652676"/>
    <lineage>
        <taxon>unclassified sequences</taxon>
        <taxon>metagenomes</taxon>
        <taxon>ecological metagenomes</taxon>
    </lineage>
</organism>
<reference evidence="1" key="1">
    <citation type="submission" date="2018-06" db="EMBL/GenBank/DDBJ databases">
        <authorList>
            <person name="Zhirakovskaya E."/>
        </authorList>
    </citation>
    <scope>NUCLEOTIDE SEQUENCE</scope>
</reference>
<name>A0A3B0XG71_9ZZZZ</name>
<sequence length="152" mass="16519">MAKRETPYGAFNFIVNFGGENTPDSVLGGFSDVSGIGTEINIAEYRNGSEKENHVRKIAGSHKISDVTLKRGIVSSKDFWDWITEVQREGSGKQRDVSITLRDEAGNTVQTWTLRKVVPSKYTGPTLAAKGGGDVAMEELVLAAEAMELKIA</sequence>
<dbReference type="NCBIfam" id="TIGR02241">
    <property type="entry name" value="conserved hypothetical phage tail region protein"/>
    <property type="match status" value="1"/>
</dbReference>
<dbReference type="PANTHER" id="PTHR38009">
    <property type="entry name" value="CONSERVED HYPOTHETICAL PHAGE TAIL PROTEIN"/>
    <property type="match status" value="1"/>
</dbReference>
<evidence type="ECO:0008006" key="2">
    <source>
        <dbReference type="Google" id="ProtNLM"/>
    </source>
</evidence>
<evidence type="ECO:0000313" key="1">
    <source>
        <dbReference type="EMBL" id="VAW63273.1"/>
    </source>
</evidence>
<gene>
    <name evidence="1" type="ORF">MNBD_GAMMA09-514</name>
</gene>
<dbReference type="InterPro" id="IPR011747">
    <property type="entry name" value="CHP02241"/>
</dbReference>
<dbReference type="PANTHER" id="PTHR38009:SF1">
    <property type="entry name" value="CONSERVED HYPOTHETICAL PHAGE TAIL PROTEIN"/>
    <property type="match status" value="1"/>
</dbReference>
<protein>
    <recommendedName>
        <fullName evidence="2">Phage tail protein</fullName>
    </recommendedName>
</protein>
<dbReference type="AlphaFoldDB" id="A0A3B0XG71"/>
<dbReference type="InterPro" id="IPR010667">
    <property type="entry name" value="Phage_T4_Gp19"/>
</dbReference>
<dbReference type="Pfam" id="PF06841">
    <property type="entry name" value="Phage_T4_gp19"/>
    <property type="match status" value="1"/>
</dbReference>